<dbReference type="InterPro" id="IPR050490">
    <property type="entry name" value="Bact_solute-bd_prot1"/>
</dbReference>
<gene>
    <name evidence="2" type="ORF">RNC47_26070</name>
</gene>
<dbReference type="PANTHER" id="PTHR43649:SF14">
    <property type="entry name" value="BLR3389 PROTEIN"/>
    <property type="match status" value="1"/>
</dbReference>
<evidence type="ECO:0000313" key="3">
    <source>
        <dbReference type="Proteomes" id="UP001183420"/>
    </source>
</evidence>
<name>A0ABU2LW33_9ACTN</name>
<organism evidence="2 3">
    <name type="scientific">Streptomyces millisiae</name>
    <dbReference type="NCBI Taxonomy" id="3075542"/>
    <lineage>
        <taxon>Bacteria</taxon>
        <taxon>Bacillati</taxon>
        <taxon>Actinomycetota</taxon>
        <taxon>Actinomycetes</taxon>
        <taxon>Kitasatosporales</taxon>
        <taxon>Streptomycetaceae</taxon>
        <taxon>Streptomyces</taxon>
    </lineage>
</organism>
<proteinExistence type="predicted"/>
<dbReference type="RefSeq" id="WP_311602090.1">
    <property type="nucleotide sequence ID" value="NZ_JAVREM010000047.1"/>
</dbReference>
<dbReference type="InterPro" id="IPR006059">
    <property type="entry name" value="SBP"/>
</dbReference>
<keyword evidence="3" id="KW-1185">Reference proteome</keyword>
<keyword evidence="1" id="KW-0732">Signal</keyword>
<evidence type="ECO:0000256" key="1">
    <source>
        <dbReference type="SAM" id="SignalP"/>
    </source>
</evidence>
<comment type="caution">
    <text evidence="2">The sequence shown here is derived from an EMBL/GenBank/DDBJ whole genome shotgun (WGS) entry which is preliminary data.</text>
</comment>
<feature type="signal peptide" evidence="1">
    <location>
        <begin position="1"/>
        <end position="26"/>
    </location>
</feature>
<dbReference type="Gene3D" id="3.40.190.10">
    <property type="entry name" value="Periplasmic binding protein-like II"/>
    <property type="match status" value="2"/>
</dbReference>
<accession>A0ABU2LW33</accession>
<sequence length="435" mass="46775">MQSLSSRRIRHLTAVAAGVLSMSALAACGSSGPAGRGGGDGLEVWVYQDGSTVIQEEFVERFNESSDIDINLTQIPGENYQDRMRTAMGGSNAPDIFFNWGGGSISDFVEQDMLVDLTDIIAEEPGLNGAFIPSILEAGGIDGRIYGVPMRGVQPVILFYNQTLFEEAGVEPPVSWDDLMGLVDTFTERDITPAVLAGGDPWTELMWLEYLLDREGGAEVFARIRGGDSAAWGDPAVLAAAERVTELVDAGAFGNNYRSVRYTTDGASTFFAQGEAAMHLMGSWEYANQLAQQPEFTENDLAFAAFPAIEGGAGDPSAVVGNPTNYWSVHSDVEGERLDAAVEFLSLMASEEYAQALIDNGDVPTTANAEALLDSHSNPEFAHFQYDMVTGASDFTLSWDQALPASQSTPMMDNIEQLFGGDLSAQEFVDAMQDI</sequence>
<dbReference type="Pfam" id="PF01547">
    <property type="entry name" value="SBP_bac_1"/>
    <property type="match status" value="1"/>
</dbReference>
<dbReference type="PANTHER" id="PTHR43649">
    <property type="entry name" value="ARABINOSE-BINDING PROTEIN-RELATED"/>
    <property type="match status" value="1"/>
</dbReference>
<evidence type="ECO:0000313" key="2">
    <source>
        <dbReference type="EMBL" id="MDT0321805.1"/>
    </source>
</evidence>
<dbReference type="EMBL" id="JAVREM010000047">
    <property type="protein sequence ID" value="MDT0321805.1"/>
    <property type="molecule type" value="Genomic_DNA"/>
</dbReference>
<reference evidence="3" key="1">
    <citation type="submission" date="2023-07" db="EMBL/GenBank/DDBJ databases">
        <title>30 novel species of actinomycetes from the DSMZ collection.</title>
        <authorList>
            <person name="Nouioui I."/>
        </authorList>
    </citation>
    <scope>NUCLEOTIDE SEQUENCE [LARGE SCALE GENOMIC DNA]</scope>
    <source>
        <strain evidence="3">DSM 44918</strain>
    </source>
</reference>
<dbReference type="PROSITE" id="PS51257">
    <property type="entry name" value="PROKAR_LIPOPROTEIN"/>
    <property type="match status" value="1"/>
</dbReference>
<feature type="chain" id="PRO_5047336687" evidence="1">
    <location>
        <begin position="27"/>
        <end position="435"/>
    </location>
</feature>
<dbReference type="SUPFAM" id="SSF53850">
    <property type="entry name" value="Periplasmic binding protein-like II"/>
    <property type="match status" value="1"/>
</dbReference>
<protein>
    <submittedName>
        <fullName evidence="2">Extracellular solute-binding protein</fullName>
    </submittedName>
</protein>
<dbReference type="Proteomes" id="UP001183420">
    <property type="component" value="Unassembled WGS sequence"/>
</dbReference>